<dbReference type="PANTHER" id="PTHR30478:SF0">
    <property type="entry name" value="BETA SLIDING CLAMP"/>
    <property type="match status" value="1"/>
</dbReference>
<dbReference type="SMART" id="SM00480">
    <property type="entry name" value="POL3Bc"/>
    <property type="match status" value="1"/>
</dbReference>
<dbReference type="GO" id="GO:0005737">
    <property type="term" value="C:cytoplasm"/>
    <property type="evidence" value="ECO:0007669"/>
    <property type="project" value="UniProtKB-SubCell"/>
</dbReference>
<evidence type="ECO:0000313" key="9">
    <source>
        <dbReference type="EMBL" id="QJA45113.1"/>
    </source>
</evidence>
<gene>
    <name evidence="9" type="ORF">TM448A00186_0025</name>
</gene>
<dbReference type="Gene3D" id="3.10.150.10">
    <property type="entry name" value="DNA Polymerase III, subunit A, domain 2"/>
    <property type="match status" value="1"/>
</dbReference>
<evidence type="ECO:0000256" key="1">
    <source>
        <dbReference type="ARBA" id="ARBA00004496"/>
    </source>
</evidence>
<dbReference type="Gene3D" id="3.70.10.10">
    <property type="match status" value="1"/>
</dbReference>
<protein>
    <submittedName>
        <fullName evidence="9">Putative DNA polymerase</fullName>
    </submittedName>
</protein>
<organism evidence="9">
    <name type="scientific">viral metagenome</name>
    <dbReference type="NCBI Taxonomy" id="1070528"/>
    <lineage>
        <taxon>unclassified sequences</taxon>
        <taxon>metagenomes</taxon>
        <taxon>organismal metagenomes</taxon>
    </lineage>
</organism>
<dbReference type="GO" id="GO:0003677">
    <property type="term" value="F:DNA binding"/>
    <property type="evidence" value="ECO:0007669"/>
    <property type="project" value="UniProtKB-KW"/>
</dbReference>
<keyword evidence="7" id="KW-0239">DNA-directed DNA polymerase</keyword>
<dbReference type="GO" id="GO:0003887">
    <property type="term" value="F:DNA-directed DNA polymerase activity"/>
    <property type="evidence" value="ECO:0007669"/>
    <property type="project" value="UniProtKB-KW"/>
</dbReference>
<dbReference type="CDD" id="cd00140">
    <property type="entry name" value="beta_clamp"/>
    <property type="match status" value="1"/>
</dbReference>
<accession>A0A6H1ZB32</accession>
<dbReference type="EMBL" id="MT143986">
    <property type="protein sequence ID" value="QJA45113.1"/>
    <property type="molecule type" value="Genomic_DNA"/>
</dbReference>
<name>A0A6H1ZB32_9ZZZZ</name>
<sequence length="369" mass="41929">MLAELQTIMPCAKKVVSQKTTMPILTYLAIANGKIRATNCEESIAIPVDSDIACTIPFDVIEKILRTKPKTLDIQTGSDFKVLINYDGKTVNLVGRDVQDFPSDPDIDFKRVGMWSTDIIKMMYRQLDFVSKDELRPALLGVFIVQDTDMTTCATNGNFLKAFKNVKCHSDIKYECILSRKAAILLNLNKESVEVFYKNTESPKLKFVLENGISIVSRIIDEHFPDWESVIPKEFQFEFTTDRKQLLNNVKEAQVFSNQTTFQASVQIETDKIHLNTSDAEKQMEWNADLESTLCLNMRLPTDIVGSYPNPIGFNLKYMEIVLKSLESGRIRMKGKSERNALLFEEVAGFNLIALGEQITLLMPIRLKE</sequence>
<dbReference type="PANTHER" id="PTHR30478">
    <property type="entry name" value="DNA POLYMERASE III SUBUNIT BETA"/>
    <property type="match status" value="1"/>
</dbReference>
<keyword evidence="4" id="KW-0808">Transferase</keyword>
<proteinExistence type="inferred from homology"/>
<evidence type="ECO:0000256" key="5">
    <source>
        <dbReference type="ARBA" id="ARBA00022695"/>
    </source>
</evidence>
<evidence type="ECO:0000256" key="6">
    <source>
        <dbReference type="ARBA" id="ARBA00022705"/>
    </source>
</evidence>
<dbReference type="GO" id="GO:0009360">
    <property type="term" value="C:DNA polymerase III complex"/>
    <property type="evidence" value="ECO:0007669"/>
    <property type="project" value="InterPro"/>
</dbReference>
<evidence type="ECO:0000256" key="4">
    <source>
        <dbReference type="ARBA" id="ARBA00022679"/>
    </source>
</evidence>
<keyword evidence="8" id="KW-0238">DNA-binding</keyword>
<dbReference type="GO" id="GO:0006271">
    <property type="term" value="P:DNA strand elongation involved in DNA replication"/>
    <property type="evidence" value="ECO:0007669"/>
    <property type="project" value="TreeGrafter"/>
</dbReference>
<keyword evidence="5" id="KW-0548">Nucleotidyltransferase</keyword>
<comment type="similarity">
    <text evidence="2">Belongs to the beta sliding clamp family.</text>
</comment>
<comment type="subcellular location">
    <subcellularLocation>
        <location evidence="1">Cytoplasm</location>
    </subcellularLocation>
</comment>
<evidence type="ECO:0000256" key="7">
    <source>
        <dbReference type="ARBA" id="ARBA00022932"/>
    </source>
</evidence>
<evidence type="ECO:0000256" key="8">
    <source>
        <dbReference type="ARBA" id="ARBA00023125"/>
    </source>
</evidence>
<evidence type="ECO:0000256" key="2">
    <source>
        <dbReference type="ARBA" id="ARBA00010752"/>
    </source>
</evidence>
<dbReference type="AlphaFoldDB" id="A0A6H1ZB32"/>
<keyword evidence="3" id="KW-0963">Cytoplasm</keyword>
<dbReference type="SUPFAM" id="SSF55979">
    <property type="entry name" value="DNA clamp"/>
    <property type="match status" value="2"/>
</dbReference>
<reference evidence="9" key="1">
    <citation type="submission" date="2020-03" db="EMBL/GenBank/DDBJ databases">
        <title>The deep terrestrial virosphere.</title>
        <authorList>
            <person name="Holmfeldt K."/>
            <person name="Nilsson E."/>
            <person name="Simone D."/>
            <person name="Lopez-Fernandez M."/>
            <person name="Wu X."/>
            <person name="de Brujin I."/>
            <person name="Lundin D."/>
            <person name="Andersson A."/>
            <person name="Bertilsson S."/>
            <person name="Dopson M."/>
        </authorList>
    </citation>
    <scope>NUCLEOTIDE SEQUENCE</scope>
    <source>
        <strain evidence="9">TM448A00186</strain>
    </source>
</reference>
<dbReference type="InterPro" id="IPR046938">
    <property type="entry name" value="DNA_clamp_sf"/>
</dbReference>
<evidence type="ECO:0000256" key="3">
    <source>
        <dbReference type="ARBA" id="ARBA00022490"/>
    </source>
</evidence>
<dbReference type="InterPro" id="IPR001001">
    <property type="entry name" value="DNA_polIII_beta"/>
</dbReference>
<keyword evidence="6" id="KW-0235">DNA replication</keyword>